<dbReference type="NCBIfam" id="TIGR00478">
    <property type="entry name" value="tly"/>
    <property type="match status" value="1"/>
</dbReference>
<dbReference type="GO" id="GO:0008168">
    <property type="term" value="F:methyltransferase activity"/>
    <property type="evidence" value="ECO:0007669"/>
    <property type="project" value="InterPro"/>
</dbReference>
<dbReference type="CDD" id="cd02440">
    <property type="entry name" value="AdoMet_MTases"/>
    <property type="match status" value="1"/>
</dbReference>
<feature type="domain" description="Ribosomal RNA methyltransferase FtsJ" evidence="3">
    <location>
        <begin position="52"/>
        <end position="232"/>
    </location>
</feature>
<evidence type="ECO:0000256" key="1">
    <source>
        <dbReference type="ARBA" id="ARBA00022884"/>
    </source>
</evidence>
<dbReference type="HOGENOM" id="CLU_058015_3_0_14"/>
<dbReference type="RefSeq" id="WP_002557809.1">
    <property type="nucleotide sequence ID" value="NZ_CP007585.1"/>
</dbReference>
<keyword evidence="4" id="KW-0808">Transferase</keyword>
<dbReference type="InterPro" id="IPR004538">
    <property type="entry name" value="Hemolysin_A/TlyA"/>
</dbReference>
<keyword evidence="1 2" id="KW-0694">RNA-binding</keyword>
<dbReference type="InterPro" id="IPR029063">
    <property type="entry name" value="SAM-dependent_MTases_sf"/>
</dbReference>
<protein>
    <submittedName>
        <fullName evidence="4">SAM-dependent methlyltransferase</fullName>
    </submittedName>
</protein>
<reference evidence="4 5" key="1">
    <citation type="journal article" date="2015" name="Genome Announc.">
        <title>Complete Genome Sequence of Mycoplasma flocculare Strain Ms42T (ATCC 27399T).</title>
        <authorList>
            <person name="Calcutt M.J."/>
            <person name="Foecking M.F."/>
            <person name="Heidari M.B."/>
            <person name="McIntosh M.A."/>
        </authorList>
    </citation>
    <scope>NUCLEOTIDE SEQUENCE [LARGE SCALE GENOMIC DNA]</scope>
    <source>
        <strain evidence="5">ATCC 27399</strain>
    </source>
</reference>
<gene>
    <name evidence="4" type="ORF">MYF_02350</name>
</gene>
<evidence type="ECO:0000256" key="2">
    <source>
        <dbReference type="PROSITE-ProRule" id="PRU00182"/>
    </source>
</evidence>
<dbReference type="PROSITE" id="PS50889">
    <property type="entry name" value="S4"/>
    <property type="match status" value="1"/>
</dbReference>
<dbReference type="SUPFAM" id="SSF53335">
    <property type="entry name" value="S-adenosyl-L-methionine-dependent methyltransferases"/>
    <property type="match status" value="1"/>
</dbReference>
<dbReference type="PANTHER" id="PTHR32319:SF0">
    <property type="entry name" value="BACTERIAL HEMOLYSIN-LIKE PROTEIN"/>
    <property type="match status" value="1"/>
</dbReference>
<dbReference type="KEGG" id="mfq:MYF_02350"/>
<dbReference type="Pfam" id="PF01728">
    <property type="entry name" value="FtsJ"/>
    <property type="match status" value="1"/>
</dbReference>
<dbReference type="STRING" id="743971.MYF_02350"/>
<dbReference type="InterPro" id="IPR002877">
    <property type="entry name" value="RNA_MeTrfase_FtsJ_dom"/>
</dbReference>
<evidence type="ECO:0000313" key="4">
    <source>
        <dbReference type="EMBL" id="AJC49969.1"/>
    </source>
</evidence>
<dbReference type="InterPro" id="IPR047048">
    <property type="entry name" value="TlyA"/>
</dbReference>
<evidence type="ECO:0000313" key="5">
    <source>
        <dbReference type="Proteomes" id="UP000031129"/>
    </source>
</evidence>
<dbReference type="AlphaFoldDB" id="A0A0A8E7K6"/>
<organism evidence="4 5">
    <name type="scientific">Mesomycoplasma flocculare ATCC 27399</name>
    <dbReference type="NCBI Taxonomy" id="743971"/>
    <lineage>
        <taxon>Bacteria</taxon>
        <taxon>Bacillati</taxon>
        <taxon>Mycoplasmatota</taxon>
        <taxon>Mycoplasmoidales</taxon>
        <taxon>Metamycoplasmataceae</taxon>
        <taxon>Mesomycoplasma</taxon>
    </lineage>
</organism>
<dbReference type="EMBL" id="CP007585">
    <property type="protein sequence ID" value="AJC49969.1"/>
    <property type="molecule type" value="Genomic_DNA"/>
</dbReference>
<dbReference type="GO" id="GO:0032259">
    <property type="term" value="P:methylation"/>
    <property type="evidence" value="ECO:0007669"/>
    <property type="project" value="InterPro"/>
</dbReference>
<dbReference type="PANTHER" id="PTHR32319">
    <property type="entry name" value="BACTERIAL HEMOLYSIN-LIKE PROTEIN"/>
    <property type="match status" value="1"/>
</dbReference>
<keyword evidence="5" id="KW-1185">Reference proteome</keyword>
<name>A0A0A8E7K6_MESFC</name>
<sequence length="239" mass="27384">MSLYDKVLKMGFKKAESLIRTGYVKVNNQICYLPSQKISNLDYVSVKEKSDYVSRGALKLLAAYENFELDFKGKTILDIGASKGGFTQICLKKGAKKVYALDSGTNQLDYSLRINPKVFVKEKTNIKHVNKGFFDDKIDLIVCDVSFISLKKVLDVVKNLLDEGKNFIALLKPQFEASSKYVQKGGKVAKEYHKFLIDRIVKFAKPNFELKNFMESPIKGLKSKNTEYFLHFVRKNDWF</sequence>
<proteinExistence type="predicted"/>
<dbReference type="OrthoDB" id="9784736at2"/>
<dbReference type="GO" id="GO:0003723">
    <property type="term" value="F:RNA binding"/>
    <property type="evidence" value="ECO:0007669"/>
    <property type="project" value="UniProtKB-KW"/>
</dbReference>
<dbReference type="Gene3D" id="3.40.50.150">
    <property type="entry name" value="Vaccinia Virus protein VP39"/>
    <property type="match status" value="1"/>
</dbReference>
<evidence type="ECO:0000259" key="3">
    <source>
        <dbReference type="Pfam" id="PF01728"/>
    </source>
</evidence>
<dbReference type="Proteomes" id="UP000031129">
    <property type="component" value="Chromosome"/>
</dbReference>
<accession>A0A0A8E7K6</accession>
<dbReference type="CDD" id="cd00165">
    <property type="entry name" value="S4"/>
    <property type="match status" value="1"/>
</dbReference>